<dbReference type="RefSeq" id="YP_009949638.1">
    <property type="nucleotide sequence ID" value="NC_051582.1"/>
</dbReference>
<gene>
    <name evidence="2" type="primary">74</name>
    <name evidence="2" type="ORF">SEA_LILMCDREAMY_74</name>
</gene>
<dbReference type="EMBL" id="MN284893">
    <property type="protein sequence ID" value="QFP94694.1"/>
    <property type="molecule type" value="Genomic_DNA"/>
</dbReference>
<dbReference type="Proteomes" id="UP000325405">
    <property type="component" value="Segment"/>
</dbReference>
<evidence type="ECO:0000313" key="2">
    <source>
        <dbReference type="EMBL" id="QFP94694.1"/>
    </source>
</evidence>
<reference evidence="2 3" key="1">
    <citation type="submission" date="2019-08" db="EMBL/GenBank/DDBJ databases">
        <authorList>
            <person name="Lippold A."/>
            <person name="Marlatt M."/>
            <person name="Cooper K."/>
            <person name="Frohnapfel E."/>
            <person name="Glenski M."/>
            <person name="Johnson H."/>
            <person name="Johnson K."/>
            <person name="Tjaden E."/>
            <person name="Troeh S."/>
            <person name="Hayes S."/>
            <person name="Ettinger A.-S.H."/>
            <person name="Ettinger W.F."/>
            <person name="Haydock J."/>
            <person name="Anders K.R."/>
            <person name="Garlena R.A."/>
            <person name="Russell D.A."/>
            <person name="Pope W.H."/>
            <person name="Jacobs-Sera D."/>
            <person name="Hatfull G.F."/>
        </authorList>
    </citation>
    <scope>NUCLEOTIDE SEQUENCE [LARGE SCALE GENOMIC DNA]</scope>
</reference>
<evidence type="ECO:0000256" key="1">
    <source>
        <dbReference type="SAM" id="MobiDB-lite"/>
    </source>
</evidence>
<evidence type="ECO:0000313" key="3">
    <source>
        <dbReference type="Proteomes" id="UP000325405"/>
    </source>
</evidence>
<dbReference type="KEGG" id="vg:60321044"/>
<sequence>MAGSRGTRSGLRRGRAKVARKGTGGPRLHSGTGNVGQFASGSGRGGGGGYRGFKSKKQWRWAWANKKTWARKKAHETKGGYKSLPASKHSGHKGSRT</sequence>
<organism evidence="2 3">
    <name type="scientific">Mycobacterium phage LilMcDreamy</name>
    <dbReference type="NCBI Taxonomy" id="2652422"/>
    <lineage>
        <taxon>Viruses</taxon>
        <taxon>Duplodnaviria</taxon>
        <taxon>Heunggongvirae</taxon>
        <taxon>Uroviricota</taxon>
        <taxon>Caudoviricetes</taxon>
        <taxon>Bclasvirinae</taxon>
        <taxon>Lilmcdreamyvirus</taxon>
        <taxon>Lilmcdreamyvirus lilmcdreamy</taxon>
    </lineage>
</organism>
<proteinExistence type="predicted"/>
<feature type="region of interest" description="Disordered" evidence="1">
    <location>
        <begin position="67"/>
        <end position="97"/>
    </location>
</feature>
<dbReference type="GeneID" id="60321044"/>
<feature type="compositionally biased region" description="Gly residues" evidence="1">
    <location>
        <begin position="42"/>
        <end position="51"/>
    </location>
</feature>
<keyword evidence="3" id="KW-1185">Reference proteome</keyword>
<name>A0A5P8D6P4_9CAUD</name>
<feature type="region of interest" description="Disordered" evidence="1">
    <location>
        <begin position="1"/>
        <end position="53"/>
    </location>
</feature>
<accession>A0A5P8D6P4</accession>
<protein>
    <submittedName>
        <fullName evidence="2">Uncharacterized protein</fullName>
    </submittedName>
</protein>
<feature type="compositionally biased region" description="Basic residues" evidence="1">
    <location>
        <begin position="10"/>
        <end position="20"/>
    </location>
</feature>